<feature type="transmembrane region" description="Helical" evidence="1">
    <location>
        <begin position="6"/>
        <end position="23"/>
    </location>
</feature>
<proteinExistence type="inferred from homology"/>
<evidence type="ECO:0000313" key="4">
    <source>
        <dbReference type="Proteomes" id="UP000245431"/>
    </source>
</evidence>
<keyword evidence="1" id="KW-0472">Membrane</keyword>
<keyword evidence="1" id="KW-0029">Amino-acid transport</keyword>
<organism evidence="3 4">
    <name type="scientific">Pseudomonas veronii 1YdBTEX2</name>
    <dbReference type="NCBI Taxonomy" id="1295141"/>
    <lineage>
        <taxon>Bacteria</taxon>
        <taxon>Pseudomonadati</taxon>
        <taxon>Pseudomonadota</taxon>
        <taxon>Gammaproteobacteria</taxon>
        <taxon>Pseudomonadales</taxon>
        <taxon>Pseudomonadaceae</taxon>
        <taxon>Pseudomonas</taxon>
    </lineage>
</organism>
<dbReference type="Proteomes" id="UP000245431">
    <property type="component" value="Plasmid PVE_plasmid"/>
</dbReference>
<reference evidence="4" key="1">
    <citation type="submission" date="2016-07" db="EMBL/GenBank/DDBJ databases">
        <authorList>
            <person name="Florea S."/>
            <person name="Webb J.S."/>
            <person name="Jaromczyk J."/>
            <person name="Schardl C.L."/>
        </authorList>
    </citation>
    <scope>NUCLEOTIDE SEQUENCE [LARGE SCALE GENOMIC DNA]</scope>
    <source>
        <strain evidence="4">1YdBTEX2</strain>
        <plasmid evidence="4">Plasmid pve_Plasmid</plasmid>
    </source>
</reference>
<keyword evidence="1" id="KW-0739">Sodium transport</keyword>
<dbReference type="PANTHER" id="PTHR36178:SF1">
    <property type="entry name" value="SODIUM_GLUTAMATE SYMPORTER"/>
    <property type="match status" value="1"/>
</dbReference>
<keyword evidence="1" id="KW-0812">Transmembrane</keyword>
<keyword evidence="1" id="KW-0406">Ion transport</keyword>
<dbReference type="NCBIfam" id="TIGR00210">
    <property type="entry name" value="gltS"/>
    <property type="match status" value="1"/>
</dbReference>
<evidence type="ECO:0000313" key="3">
    <source>
        <dbReference type="EMBL" id="SBW85202.1"/>
    </source>
</evidence>
<dbReference type="PANTHER" id="PTHR36178">
    <property type="entry name" value="SLR0625 PROTEIN"/>
    <property type="match status" value="1"/>
</dbReference>
<gene>
    <name evidence="1" type="primary">gltS</name>
    <name evidence="3" type="ORF">PVE_P0161</name>
</gene>
<feature type="transmembrane region" description="Helical" evidence="1">
    <location>
        <begin position="43"/>
        <end position="60"/>
    </location>
</feature>
<feature type="transmembrane region" description="Helical" evidence="1">
    <location>
        <begin position="313"/>
        <end position="336"/>
    </location>
</feature>
<dbReference type="EMBL" id="LT599585">
    <property type="protein sequence ID" value="SBW85202.1"/>
    <property type="molecule type" value="Genomic_DNA"/>
</dbReference>
<dbReference type="GO" id="GO:0015813">
    <property type="term" value="P:L-glutamate transmembrane transport"/>
    <property type="evidence" value="ECO:0007669"/>
    <property type="project" value="UniProtKB-UniRule"/>
</dbReference>
<feature type="transmembrane region" description="Helical" evidence="1">
    <location>
        <begin position="348"/>
        <end position="368"/>
    </location>
</feature>
<feature type="transmembrane region" description="Helical" evidence="1">
    <location>
        <begin position="284"/>
        <end position="307"/>
    </location>
</feature>
<keyword evidence="1" id="KW-0997">Cell inner membrane</keyword>
<dbReference type="AlphaFoldDB" id="A0A1D3KAA0"/>
<keyword evidence="1" id="KW-0769">Symport</keyword>
<comment type="subcellular location">
    <subcellularLocation>
        <location evidence="1">Cell inner membrane</location>
        <topology evidence="1">Multi-pass membrane protein</topology>
    </subcellularLocation>
</comment>
<keyword evidence="1" id="KW-1133">Transmembrane helix</keyword>
<sequence>MQDNIFLIDPMVSFTLAIMLLFFGKRLTERYEILRRYSIPEPVIGGFCCAAATALLYFALDIQVNFELEMRDVLLLYFFAAIGLKSDLRNLVKGGRPLLILVLLASVFIVVQNLLGMGVARGFGMPSASGLMVGSVSLTGGVGTTLAWAPIFSEHLGIENAMELGIASNTVGLIAACCIGGPIASYLIRRHNLTPSHDADLEVGIASSEAASAVTMNYYDVLWAWMWLNLALMLGHGINLLLVNSGITLPSFVSCLMAGILIRNLMFGILGSHRMKRWSGSSQGMALISDICLGMFLTMALMGLQIWQLGGVLLFVLTALTLQVLLAVLYTTLIVFRCMGRSYESSVIAAGFGGIALGSTATAVANMTAVTQRHGAAHQAFIIVPLVCGFFIDIVNAVVISLMSGA</sequence>
<dbReference type="HAMAP" id="MF_02062">
    <property type="entry name" value="GltS"/>
    <property type="match status" value="1"/>
</dbReference>
<keyword evidence="3" id="KW-0614">Plasmid</keyword>
<feature type="transmembrane region" description="Helical" evidence="1">
    <location>
        <begin position="98"/>
        <end position="119"/>
    </location>
</feature>
<feature type="transmembrane region" description="Helical" evidence="1">
    <location>
        <begin position="222"/>
        <end position="243"/>
    </location>
</feature>
<dbReference type="Pfam" id="PF03616">
    <property type="entry name" value="Glt_symporter"/>
    <property type="match status" value="1"/>
</dbReference>
<dbReference type="InterPro" id="IPR004445">
    <property type="entry name" value="GltS"/>
</dbReference>
<keyword evidence="1" id="KW-0813">Transport</keyword>
<comment type="similarity">
    <text evidence="1">Belongs to the glutamate:Na(+) symporter (ESS) (TC 2.A.27) family.</text>
</comment>
<dbReference type="GO" id="GO:0005886">
    <property type="term" value="C:plasma membrane"/>
    <property type="evidence" value="ECO:0007669"/>
    <property type="project" value="UniProtKB-SubCell"/>
</dbReference>
<protein>
    <recommendedName>
        <fullName evidence="1 2">Sodium/glutamate symporter</fullName>
    </recommendedName>
</protein>
<name>A0A1D3KAA0_PSEVE</name>
<geneLocation type="plasmid" evidence="4">
    <name>pve_Plasmid</name>
</geneLocation>
<evidence type="ECO:0000256" key="2">
    <source>
        <dbReference type="NCBIfam" id="TIGR00210"/>
    </source>
</evidence>
<comment type="function">
    <text evidence="1">Catalyzes the sodium-dependent transport of glutamate.</text>
</comment>
<keyword evidence="1" id="KW-1003">Cell membrane</keyword>
<dbReference type="GO" id="GO:0015501">
    <property type="term" value="F:glutamate:sodium symporter activity"/>
    <property type="evidence" value="ECO:0007669"/>
    <property type="project" value="UniProtKB-UniRule"/>
</dbReference>
<accession>A0A1D3KAA0</accession>
<evidence type="ECO:0000256" key="1">
    <source>
        <dbReference type="HAMAP-Rule" id="MF_02062"/>
    </source>
</evidence>
<feature type="transmembrane region" description="Helical" evidence="1">
    <location>
        <begin position="164"/>
        <end position="188"/>
    </location>
</feature>
<feature type="transmembrane region" description="Helical" evidence="1">
    <location>
        <begin position="131"/>
        <end position="152"/>
    </location>
</feature>
<keyword evidence="1" id="KW-0915">Sodium</keyword>
<feature type="transmembrane region" description="Helical" evidence="1">
    <location>
        <begin position="380"/>
        <end position="403"/>
    </location>
</feature>
<feature type="transmembrane region" description="Helical" evidence="1">
    <location>
        <begin position="249"/>
        <end position="272"/>
    </location>
</feature>